<dbReference type="AlphaFoldDB" id="A0A5R9J979"/>
<name>A0A5R9J979_9PROT</name>
<feature type="compositionally biased region" description="Basic and acidic residues" evidence="1">
    <location>
        <begin position="15"/>
        <end position="32"/>
    </location>
</feature>
<feature type="compositionally biased region" description="Pro residues" evidence="1">
    <location>
        <begin position="56"/>
        <end position="66"/>
    </location>
</feature>
<accession>A0A5R9J979</accession>
<dbReference type="Proteomes" id="UP000305654">
    <property type="component" value="Unassembled WGS sequence"/>
</dbReference>
<reference evidence="2 3" key="1">
    <citation type="submission" date="2019-05" db="EMBL/GenBank/DDBJ databases">
        <authorList>
            <person name="Pankratov T."/>
            <person name="Grouzdev D."/>
        </authorList>
    </citation>
    <scope>NUCLEOTIDE SEQUENCE [LARGE SCALE GENOMIC DNA]</scope>
    <source>
        <strain evidence="2 3">KEBCLARHB70R</strain>
    </source>
</reference>
<sequence length="66" mass="7182">MTGRSEPPGQGGHAQVERARREAREAAALRENLRRRKQQARARTANDGRAPDPEASRPPPVADEAG</sequence>
<keyword evidence="3" id="KW-1185">Reference proteome</keyword>
<evidence type="ECO:0000313" key="2">
    <source>
        <dbReference type="EMBL" id="TLU73549.1"/>
    </source>
</evidence>
<feature type="region of interest" description="Disordered" evidence="1">
    <location>
        <begin position="1"/>
        <end position="66"/>
    </location>
</feature>
<dbReference type="EMBL" id="VCDI01000002">
    <property type="protein sequence ID" value="TLU73549.1"/>
    <property type="molecule type" value="Genomic_DNA"/>
</dbReference>
<comment type="caution">
    <text evidence="2">The sequence shown here is derived from an EMBL/GenBank/DDBJ whole genome shotgun (WGS) entry which is preliminary data.</text>
</comment>
<protein>
    <submittedName>
        <fullName evidence="2">Uncharacterized protein</fullName>
    </submittedName>
</protein>
<evidence type="ECO:0000313" key="3">
    <source>
        <dbReference type="Proteomes" id="UP000305654"/>
    </source>
</evidence>
<proteinExistence type="predicted"/>
<feature type="compositionally biased region" description="Basic and acidic residues" evidence="1">
    <location>
        <begin position="44"/>
        <end position="55"/>
    </location>
</feature>
<gene>
    <name evidence="2" type="ORF">FE263_09280</name>
</gene>
<organism evidence="2 3">
    <name type="scientific">Lichenicoccus roseus</name>
    <dbReference type="NCBI Taxonomy" id="2683649"/>
    <lineage>
        <taxon>Bacteria</taxon>
        <taxon>Pseudomonadati</taxon>
        <taxon>Pseudomonadota</taxon>
        <taxon>Alphaproteobacteria</taxon>
        <taxon>Acetobacterales</taxon>
        <taxon>Acetobacteraceae</taxon>
        <taxon>Lichenicoccus</taxon>
    </lineage>
</organism>
<evidence type="ECO:0000256" key="1">
    <source>
        <dbReference type="SAM" id="MobiDB-lite"/>
    </source>
</evidence>